<evidence type="ECO:0000256" key="2">
    <source>
        <dbReference type="SAM" id="Phobius"/>
    </source>
</evidence>
<organism evidence="3 4">
    <name type="scientific">Truncatella angustata</name>
    <dbReference type="NCBI Taxonomy" id="152316"/>
    <lineage>
        <taxon>Eukaryota</taxon>
        <taxon>Fungi</taxon>
        <taxon>Dikarya</taxon>
        <taxon>Ascomycota</taxon>
        <taxon>Pezizomycotina</taxon>
        <taxon>Sordariomycetes</taxon>
        <taxon>Xylariomycetidae</taxon>
        <taxon>Amphisphaeriales</taxon>
        <taxon>Sporocadaceae</taxon>
        <taxon>Truncatella</taxon>
    </lineage>
</organism>
<proteinExistence type="inferred from homology"/>
<gene>
    <name evidence="3" type="ORF">BKA67DRAFT_660297</name>
</gene>
<feature type="transmembrane region" description="Helical" evidence="2">
    <location>
        <begin position="12"/>
        <end position="31"/>
    </location>
</feature>
<dbReference type="RefSeq" id="XP_045955766.1">
    <property type="nucleotide sequence ID" value="XM_046107597.1"/>
</dbReference>
<keyword evidence="2" id="KW-1133">Transmembrane helix</keyword>
<dbReference type="PANTHER" id="PTHR12475">
    <property type="match status" value="1"/>
</dbReference>
<sequence>MLDSLLDAIHALSYGSLIGLAAIFAFAAANAKALPLVYTFRLLPSLYRLFAPRLSRNKKLTTIHSANTSTSYNAASPALFRHDTMTSRAVALDLDVNVHKSNSTFFADADISRARLLTGLLSAGLAGLGPANFVLAGVQCRFQREIRPYQAYAVSSRILAWNDRTLYVVTYFLRPGTALPFDLEVRGGPAALAKDEKLRRSVFATMVTKYVFKAGRATVAPEQVFRAAGLLLEVGENKPVVRDDGTTAWNKGS</sequence>
<evidence type="ECO:0000256" key="1">
    <source>
        <dbReference type="ARBA" id="ARBA00038476"/>
    </source>
</evidence>
<keyword evidence="4" id="KW-1185">Reference proteome</keyword>
<evidence type="ECO:0000313" key="3">
    <source>
        <dbReference type="EMBL" id="KAH6651488.1"/>
    </source>
</evidence>
<dbReference type="InterPro" id="IPR029069">
    <property type="entry name" value="HotDog_dom_sf"/>
</dbReference>
<keyword evidence="2" id="KW-0472">Membrane</keyword>
<comment type="caution">
    <text evidence="3">The sequence shown here is derived from an EMBL/GenBank/DDBJ whole genome shotgun (WGS) entry which is preliminary data.</text>
</comment>
<dbReference type="InterPro" id="IPR051490">
    <property type="entry name" value="THEM6_lcsJ_thioesterase"/>
</dbReference>
<dbReference type="GeneID" id="70136488"/>
<dbReference type="CDD" id="cd00586">
    <property type="entry name" value="4HBT"/>
    <property type="match status" value="1"/>
</dbReference>
<evidence type="ECO:0000313" key="4">
    <source>
        <dbReference type="Proteomes" id="UP000758603"/>
    </source>
</evidence>
<dbReference type="EMBL" id="JAGPXC010000006">
    <property type="protein sequence ID" value="KAH6651488.1"/>
    <property type="molecule type" value="Genomic_DNA"/>
</dbReference>
<name>A0A9P8UG30_9PEZI</name>
<protein>
    <submittedName>
        <fullName evidence="3">Uncharacterized protein</fullName>
    </submittedName>
</protein>
<accession>A0A9P8UG30</accession>
<dbReference type="PANTHER" id="PTHR12475:SF4">
    <property type="entry name" value="PROTEIN THEM6"/>
    <property type="match status" value="1"/>
</dbReference>
<dbReference type="SUPFAM" id="SSF54637">
    <property type="entry name" value="Thioesterase/thiol ester dehydrase-isomerase"/>
    <property type="match status" value="1"/>
</dbReference>
<dbReference type="Gene3D" id="3.10.129.10">
    <property type="entry name" value="Hotdog Thioesterase"/>
    <property type="match status" value="1"/>
</dbReference>
<dbReference type="Pfam" id="PF13279">
    <property type="entry name" value="4HBT_2"/>
    <property type="match status" value="1"/>
</dbReference>
<dbReference type="Proteomes" id="UP000758603">
    <property type="component" value="Unassembled WGS sequence"/>
</dbReference>
<dbReference type="AlphaFoldDB" id="A0A9P8UG30"/>
<keyword evidence="2" id="KW-0812">Transmembrane</keyword>
<dbReference type="OrthoDB" id="265761at2759"/>
<comment type="similarity">
    <text evidence="1">Belongs to the lcsJ thioesterase family.</text>
</comment>
<reference evidence="3" key="1">
    <citation type="journal article" date="2021" name="Nat. Commun.">
        <title>Genetic determinants of endophytism in the Arabidopsis root mycobiome.</title>
        <authorList>
            <person name="Mesny F."/>
            <person name="Miyauchi S."/>
            <person name="Thiergart T."/>
            <person name="Pickel B."/>
            <person name="Atanasova L."/>
            <person name="Karlsson M."/>
            <person name="Huettel B."/>
            <person name="Barry K.W."/>
            <person name="Haridas S."/>
            <person name="Chen C."/>
            <person name="Bauer D."/>
            <person name="Andreopoulos W."/>
            <person name="Pangilinan J."/>
            <person name="LaButti K."/>
            <person name="Riley R."/>
            <person name="Lipzen A."/>
            <person name="Clum A."/>
            <person name="Drula E."/>
            <person name="Henrissat B."/>
            <person name="Kohler A."/>
            <person name="Grigoriev I.V."/>
            <person name="Martin F.M."/>
            <person name="Hacquard S."/>
        </authorList>
    </citation>
    <scope>NUCLEOTIDE SEQUENCE</scope>
    <source>
        <strain evidence="3">MPI-SDFR-AT-0073</strain>
    </source>
</reference>